<proteinExistence type="predicted"/>
<comment type="caution">
    <text evidence="2">The sequence shown here is derived from an EMBL/GenBank/DDBJ whole genome shotgun (WGS) entry which is preliminary data.</text>
</comment>
<dbReference type="InterPro" id="IPR007569">
    <property type="entry name" value="DUF559"/>
</dbReference>
<dbReference type="InterPro" id="IPR047216">
    <property type="entry name" value="Endonuclease_DUF559_bact"/>
</dbReference>
<dbReference type="EMBL" id="BAAAZU010000006">
    <property type="protein sequence ID" value="GAA3923627.1"/>
    <property type="molecule type" value="Genomic_DNA"/>
</dbReference>
<sequence length="129" mass="15169">MEGQTNKRTRNEQRQRTLRCNSTDAERELWQSLRGRQMDGANFRRQHPFGDYILDFACIERKLAIELDGGQHAEATKYDDWRTRQLEQAGFAVLRFWNHEVFENREGILQVILAALQERAKPIPTQPSP</sequence>
<keyword evidence="3" id="KW-1185">Reference proteome</keyword>
<accession>A0ABP7MJH4</accession>
<evidence type="ECO:0000259" key="1">
    <source>
        <dbReference type="Pfam" id="PF04480"/>
    </source>
</evidence>
<dbReference type="CDD" id="cd01038">
    <property type="entry name" value="Endonuclease_DUF559"/>
    <property type="match status" value="1"/>
</dbReference>
<name>A0ABP7MJH4_9GAMM</name>
<gene>
    <name evidence="2" type="ORF">GCM10022229_16910</name>
</gene>
<dbReference type="Pfam" id="PF04480">
    <property type="entry name" value="DUF559"/>
    <property type="match status" value="1"/>
</dbReference>
<dbReference type="PANTHER" id="PTHR38590">
    <property type="entry name" value="BLL0828 PROTEIN"/>
    <property type="match status" value="1"/>
</dbReference>
<dbReference type="RefSeq" id="WP_344759523.1">
    <property type="nucleotide sequence ID" value="NZ_BAAAZU010000006.1"/>
</dbReference>
<dbReference type="PANTHER" id="PTHR38590:SF1">
    <property type="entry name" value="BLL0828 PROTEIN"/>
    <property type="match status" value="1"/>
</dbReference>
<dbReference type="Proteomes" id="UP001501727">
    <property type="component" value="Unassembled WGS sequence"/>
</dbReference>
<organism evidence="2 3">
    <name type="scientific">Luteimonas lutimaris</name>
    <dbReference type="NCBI Taxonomy" id="698645"/>
    <lineage>
        <taxon>Bacteria</taxon>
        <taxon>Pseudomonadati</taxon>
        <taxon>Pseudomonadota</taxon>
        <taxon>Gammaproteobacteria</taxon>
        <taxon>Lysobacterales</taxon>
        <taxon>Lysobacteraceae</taxon>
        <taxon>Luteimonas</taxon>
    </lineage>
</organism>
<evidence type="ECO:0000313" key="3">
    <source>
        <dbReference type="Proteomes" id="UP001501727"/>
    </source>
</evidence>
<evidence type="ECO:0000313" key="2">
    <source>
        <dbReference type="EMBL" id="GAA3923627.1"/>
    </source>
</evidence>
<dbReference type="InterPro" id="IPR011335">
    <property type="entry name" value="Restrct_endonuc-II-like"/>
</dbReference>
<feature type="domain" description="DUF559" evidence="1">
    <location>
        <begin position="11"/>
        <end position="117"/>
    </location>
</feature>
<protein>
    <submittedName>
        <fullName evidence="2">DUF559 domain-containing protein</fullName>
    </submittedName>
</protein>
<reference evidence="3" key="1">
    <citation type="journal article" date="2019" name="Int. J. Syst. Evol. Microbiol.">
        <title>The Global Catalogue of Microorganisms (GCM) 10K type strain sequencing project: providing services to taxonomists for standard genome sequencing and annotation.</title>
        <authorList>
            <consortium name="The Broad Institute Genomics Platform"/>
            <consortium name="The Broad Institute Genome Sequencing Center for Infectious Disease"/>
            <person name="Wu L."/>
            <person name="Ma J."/>
        </authorList>
    </citation>
    <scope>NUCLEOTIDE SEQUENCE [LARGE SCALE GENOMIC DNA]</scope>
    <source>
        <strain evidence="3">JCM 16916</strain>
    </source>
</reference>
<dbReference type="SUPFAM" id="SSF52980">
    <property type="entry name" value="Restriction endonuclease-like"/>
    <property type="match status" value="1"/>
</dbReference>
<dbReference type="Gene3D" id="3.40.960.10">
    <property type="entry name" value="VSR Endonuclease"/>
    <property type="match status" value="1"/>
</dbReference>